<dbReference type="EC" id="2.7.11.1" evidence="3"/>
<feature type="transmembrane region" description="Helical" evidence="27">
    <location>
        <begin position="1000"/>
        <end position="1022"/>
    </location>
</feature>
<dbReference type="SUPFAM" id="SSF56112">
    <property type="entry name" value="Protein kinase-like (PK-like)"/>
    <property type="match status" value="1"/>
</dbReference>
<dbReference type="InterPro" id="IPR050927">
    <property type="entry name" value="TRPM"/>
</dbReference>
<evidence type="ECO:0000256" key="21">
    <source>
        <dbReference type="ARBA" id="ARBA00025760"/>
    </source>
</evidence>
<evidence type="ECO:0000256" key="8">
    <source>
        <dbReference type="ARBA" id="ARBA00022568"/>
    </source>
</evidence>
<dbReference type="InterPro" id="IPR041491">
    <property type="entry name" value="TRPM_SLOG"/>
</dbReference>
<evidence type="ECO:0000256" key="25">
    <source>
        <dbReference type="ARBA" id="ARBA00047899"/>
    </source>
</evidence>
<dbReference type="PANTHER" id="PTHR13800">
    <property type="entry name" value="TRANSIENT RECEPTOR POTENTIAL CATION CHANNEL, SUBFAMILY M, MEMBER 6"/>
    <property type="match status" value="1"/>
</dbReference>
<evidence type="ECO:0000256" key="26">
    <source>
        <dbReference type="ARBA" id="ARBA00048679"/>
    </source>
</evidence>
<keyword evidence="15" id="KW-0106">Calcium</keyword>
<keyword evidence="5" id="KW-1003">Cell membrane</keyword>
<comment type="similarity">
    <text evidence="21">In the C-terminal section; belongs to the protein kinase superfamily. Alpha-type protein kinase family. ALPK subfamily.</text>
</comment>
<dbReference type="Ensembl" id="ENSCPIT00010001446.1">
    <property type="protein sequence ID" value="ENSCPIP00010001250.1"/>
    <property type="gene ID" value="ENSCPIG00010000815.1"/>
</dbReference>
<dbReference type="GO" id="GO:0051262">
    <property type="term" value="P:protein tetramerization"/>
    <property type="evidence" value="ECO:0007669"/>
    <property type="project" value="InterPro"/>
</dbReference>
<comment type="catalytic activity">
    <reaction evidence="22">
        <text>Mg(2+)(in) = Mg(2+)(out)</text>
        <dbReference type="Rhea" id="RHEA:29827"/>
        <dbReference type="ChEBI" id="CHEBI:18420"/>
    </reaction>
</comment>
<keyword evidence="18 27" id="KW-0472">Membrane</keyword>
<dbReference type="Pfam" id="PF18139">
    <property type="entry name" value="LSDAT_euk"/>
    <property type="match status" value="1"/>
</dbReference>
<evidence type="ECO:0000256" key="4">
    <source>
        <dbReference type="ARBA" id="ARBA00022448"/>
    </source>
</evidence>
<keyword evidence="17" id="KW-0406">Ion transport</keyword>
<dbReference type="GO" id="GO:0005262">
    <property type="term" value="F:calcium channel activity"/>
    <property type="evidence" value="ECO:0007669"/>
    <property type="project" value="UniProtKB-KW"/>
</dbReference>
<keyword evidence="13" id="KW-0418">Kinase</keyword>
<evidence type="ECO:0000256" key="7">
    <source>
        <dbReference type="ARBA" id="ARBA00022553"/>
    </source>
</evidence>
<dbReference type="Pfam" id="PF25508">
    <property type="entry name" value="TRPM2"/>
    <property type="match status" value="2"/>
</dbReference>
<keyword evidence="7" id="KW-0597">Phosphoprotein</keyword>
<comment type="catalytic activity">
    <reaction evidence="24">
        <text>Ca(2+)(in) = Ca(2+)(out)</text>
        <dbReference type="Rhea" id="RHEA:29671"/>
        <dbReference type="ChEBI" id="CHEBI:29108"/>
    </reaction>
</comment>
<reference evidence="29" key="1">
    <citation type="submission" date="2025-08" db="UniProtKB">
        <authorList>
            <consortium name="Ensembl"/>
        </authorList>
    </citation>
    <scope>IDENTIFICATION</scope>
</reference>
<evidence type="ECO:0000256" key="2">
    <source>
        <dbReference type="ARBA" id="ARBA00004651"/>
    </source>
</evidence>
<keyword evidence="19" id="KW-0539">Nucleus</keyword>
<dbReference type="InterPro" id="IPR032415">
    <property type="entry name" value="TRPM_tetra"/>
</dbReference>
<dbReference type="PANTHER" id="PTHR13800:SF15">
    <property type="entry name" value="TRANSIENT RECEPTOR POTENTIAL CATION CHANNEL SUBFAMILY M MEMBER 6"/>
    <property type="match status" value="1"/>
</dbReference>
<comment type="catalytic activity">
    <reaction evidence="23">
        <text>Zn(2+)(in) = Zn(2+)(out)</text>
        <dbReference type="Rhea" id="RHEA:29351"/>
        <dbReference type="ChEBI" id="CHEBI:29105"/>
    </reaction>
</comment>
<evidence type="ECO:0000256" key="16">
    <source>
        <dbReference type="ARBA" id="ARBA00022989"/>
    </source>
</evidence>
<dbReference type="GO" id="GO:0016324">
    <property type="term" value="C:apical plasma membrane"/>
    <property type="evidence" value="ECO:0007669"/>
    <property type="project" value="TreeGrafter"/>
</dbReference>
<dbReference type="InterPro" id="IPR011009">
    <property type="entry name" value="Kinase-like_dom_sf"/>
</dbReference>
<dbReference type="GO" id="GO:0005634">
    <property type="term" value="C:nucleus"/>
    <property type="evidence" value="ECO:0007669"/>
    <property type="project" value="UniProtKB-SubCell"/>
</dbReference>
<reference evidence="29" key="2">
    <citation type="submission" date="2025-09" db="UniProtKB">
        <authorList>
            <consortium name="Ensembl"/>
        </authorList>
    </citation>
    <scope>IDENTIFICATION</scope>
</reference>
<feature type="domain" description="Alpha-type protein kinase" evidence="28">
    <location>
        <begin position="1313"/>
        <end position="1543"/>
    </location>
</feature>
<evidence type="ECO:0000256" key="11">
    <source>
        <dbReference type="ARBA" id="ARBA00022692"/>
    </source>
</evidence>
<evidence type="ECO:0000259" key="28">
    <source>
        <dbReference type="PROSITE" id="PS51158"/>
    </source>
</evidence>
<keyword evidence="12" id="KW-0479">Metal-binding</keyword>
<dbReference type="InterPro" id="IPR037162">
    <property type="entry name" value="TRPM_tetra_sf"/>
</dbReference>
<evidence type="ECO:0000256" key="5">
    <source>
        <dbReference type="ARBA" id="ARBA00022475"/>
    </source>
</evidence>
<dbReference type="Pfam" id="PF16519">
    <property type="entry name" value="TRPM_tetra"/>
    <property type="match status" value="1"/>
</dbReference>
<evidence type="ECO:0000256" key="10">
    <source>
        <dbReference type="ARBA" id="ARBA00022679"/>
    </source>
</evidence>
<evidence type="ECO:0000256" key="27">
    <source>
        <dbReference type="SAM" id="Phobius"/>
    </source>
</evidence>
<evidence type="ECO:0000256" key="14">
    <source>
        <dbReference type="ARBA" id="ARBA00022833"/>
    </source>
</evidence>
<sequence length="1551" mass="178352">LKDLAYLLSSSLDTFVHVRNIKSFFNFIFNVRCCCGRLIGDHPGVDCSWPVCQTALQRDEEWSVQKHTKTSPTDAFGTINFQDGDHTYHAKYIRLSYDSSLDQLLHLMINEWQMELPKLVISVHGGTENFKLPSKVKQVFSKGLVKAAETTGAWIITEGINSGVSRHVGDALKERASPYLRKICAVGIPPWGIIENQSDLIGKDVVCLYQTLGNPLSKLSTLNSMHSHFLMADDGTVGKYGNEMMLRRNLEKYLSHQKIHTRMGQGVPVVGLVVEGDASAILMVWEYVRTSPPVPVVVYEGTGRAADILAFTHKHTEMISNASNTTRVGLVSLPFQSKGIILIVQTAGFFACFLGTSMSASDQLDLALAWNQLDIAKKHILVYGQHWKVGALEQAMLDALVMDRVDFVKLLIEHGVNMHRFLTISRLEELYNTKQGPSNLFLQHLIRDVKQSTLPSDYRISLIDIGLVIEYLLGEAYRSSYTRKHFRVLYNNLYRNFSQNLSHSLHQSNQMGSRMGSPENTLHSQFFRTAQPYKCKEKSAGFHKSKKKSKENIKFAESYESSGFLYPYNDLLVWAVLMRRQKMAMFFWQHGEEAMVKAVVACKLYRAMAHEAKQSNMVDDTSEELKKYSKEFGQLALDILEKAFKQNEQMAMKLLTYELKNWSNSTCLKLAVSVGLRPFVSHTCTQMLLTDMWMGRLKMRKNSWFKVIISILLPPTILMLEFKSKAEMSHVPQSQDFHQFTWVLIPLFHNKDCDVEKVAQTSDESQVDDAQGKLTGTRKIYEFYNAPIVKFWFHTMAYMAFLMLFTYTVLVKMEPRPSVQEWLVIIYIFSTAIEKVREVFISEPGKFRQKVKVWIYEYWNFTDSLAIILFMIGFGLRWSEPPVQTAGRLLYCLDIIFWYARLLDLFAVNQHAGPYLTMIGKMTANMFYIVIMMAIVLLSFGVSRKAILSPEEPPSWSLARDIVFQPYWMMFGEVYAGEIDVCETNQDCPPGSFLTPFLQAVYLFVQYIIMVNLLIAFFNNVYYDLKSISNKLWKYNRYRYIMTYHEKPWLPPPFILLSHIGLLINRIFRHQPSNESDQEEGDLKKLHDFEEQCVEKYFHEKNESLSSSDNERIRVTTERVEEMFLQLKEVYEKVFYIKESLLSLDSQLGHLQDLSALTVDILKVLSAVDTLQVEEALLADKKHRSCRKLPHSWNTVLYSKTLSSLECLLMLVMYDGVQRRTGGCIEPHKWQSEDLTQDHTAAYLASFTKELSDVFESQLACYLFNMAVKFVLFAAVERNNLMRLAQTIPFTPVQLFAGEEVTVYRLEESSPMNLSKSMSSWSQHGMAAMIQVLSQEEMDGGLRRAMKVICTWSENDVLKLGQVFIVKSFLPEVVQTWQKIFHDGTVLHLCLREIQQQRAAQKLIYTFNQVKPHAIPYTPRFLEVFLIYCHSANQWLTIEKYMTGEFRKYNNNNGDEITPSSLLEELMLAFSHWTYVYTRGELLVLDLQGVGENLTDPSVIKPEDKKSGKMVFGPANLGEDAIRNFIAKHHCNSCCKRLKLPEKTSSFAYTE</sequence>
<evidence type="ECO:0000256" key="22">
    <source>
        <dbReference type="ARBA" id="ARBA00034269"/>
    </source>
</evidence>
<comment type="catalytic activity">
    <reaction evidence="25">
        <text>L-threonyl-[protein] + ATP = O-phospho-L-threonyl-[protein] + ADP + H(+)</text>
        <dbReference type="Rhea" id="RHEA:46608"/>
        <dbReference type="Rhea" id="RHEA-COMP:11060"/>
        <dbReference type="Rhea" id="RHEA-COMP:11605"/>
        <dbReference type="ChEBI" id="CHEBI:15378"/>
        <dbReference type="ChEBI" id="CHEBI:30013"/>
        <dbReference type="ChEBI" id="CHEBI:30616"/>
        <dbReference type="ChEBI" id="CHEBI:61977"/>
        <dbReference type="ChEBI" id="CHEBI:456216"/>
        <dbReference type="EC" id="2.7.11.1"/>
    </reaction>
</comment>
<dbReference type="Pfam" id="PF00520">
    <property type="entry name" value="Ion_trans"/>
    <property type="match status" value="1"/>
</dbReference>
<dbReference type="CDD" id="cd16972">
    <property type="entry name" value="Alpha_kinase_ChaK2_TRPM6"/>
    <property type="match status" value="1"/>
</dbReference>
<evidence type="ECO:0000256" key="9">
    <source>
        <dbReference type="ARBA" id="ARBA00022673"/>
    </source>
</evidence>
<keyword evidence="11 27" id="KW-0812">Transmembrane</keyword>
<dbReference type="GO" id="GO:0004674">
    <property type="term" value="F:protein serine/threonine kinase activity"/>
    <property type="evidence" value="ECO:0007669"/>
    <property type="project" value="UniProtKB-KW"/>
</dbReference>
<dbReference type="SMART" id="SM00811">
    <property type="entry name" value="Alpha_kinase"/>
    <property type="match status" value="1"/>
</dbReference>
<protein>
    <recommendedName>
        <fullName evidence="3">non-specific serine/threonine protein kinase</fullName>
        <ecNumber evidence="3">2.7.11.1</ecNumber>
    </recommendedName>
</protein>
<feature type="transmembrane region" description="Helical" evidence="27">
    <location>
        <begin position="858"/>
        <end position="876"/>
    </location>
</feature>
<keyword evidence="9" id="KW-0107">Calcium channel</keyword>
<feature type="transmembrane region" description="Helical" evidence="27">
    <location>
        <begin position="888"/>
        <end position="907"/>
    </location>
</feature>
<keyword evidence="4" id="KW-0813">Transport</keyword>
<evidence type="ECO:0000256" key="20">
    <source>
        <dbReference type="ARBA" id="ARBA00023303"/>
    </source>
</evidence>
<keyword evidence="30" id="KW-1185">Reference proteome</keyword>
<evidence type="ECO:0000256" key="24">
    <source>
        <dbReference type="ARBA" id="ARBA00036634"/>
    </source>
</evidence>
<evidence type="ECO:0000256" key="23">
    <source>
        <dbReference type="ARBA" id="ARBA00034634"/>
    </source>
</evidence>
<dbReference type="GO" id="GO:0046872">
    <property type="term" value="F:metal ion binding"/>
    <property type="evidence" value="ECO:0007669"/>
    <property type="project" value="UniProtKB-KW"/>
</dbReference>
<evidence type="ECO:0000256" key="17">
    <source>
        <dbReference type="ARBA" id="ARBA00023065"/>
    </source>
</evidence>
<evidence type="ECO:0000313" key="30">
    <source>
        <dbReference type="Proteomes" id="UP000694543"/>
    </source>
</evidence>
<keyword evidence="16 27" id="KW-1133">Transmembrane helix</keyword>
<keyword evidence="10" id="KW-0808">Transferase</keyword>
<dbReference type="GO" id="GO:0005524">
    <property type="term" value="F:ATP binding"/>
    <property type="evidence" value="ECO:0007669"/>
    <property type="project" value="InterPro"/>
</dbReference>
<dbReference type="InterPro" id="IPR029597">
    <property type="entry name" value="TRPM6_a-kinase_dom"/>
</dbReference>
<evidence type="ECO:0000256" key="13">
    <source>
        <dbReference type="ARBA" id="ARBA00022777"/>
    </source>
</evidence>
<keyword evidence="6" id="KW-0723">Serine/threonine-protein kinase</keyword>
<dbReference type="InterPro" id="IPR057366">
    <property type="entry name" value="TRPM-like"/>
</dbReference>
<comment type="catalytic activity">
    <reaction evidence="26">
        <text>L-seryl-[protein] + ATP = O-phospho-L-seryl-[protein] + ADP + H(+)</text>
        <dbReference type="Rhea" id="RHEA:17989"/>
        <dbReference type="Rhea" id="RHEA-COMP:9863"/>
        <dbReference type="Rhea" id="RHEA-COMP:11604"/>
        <dbReference type="ChEBI" id="CHEBI:15378"/>
        <dbReference type="ChEBI" id="CHEBI:29999"/>
        <dbReference type="ChEBI" id="CHEBI:30616"/>
        <dbReference type="ChEBI" id="CHEBI:83421"/>
        <dbReference type="ChEBI" id="CHEBI:456216"/>
        <dbReference type="EC" id="2.7.11.1"/>
    </reaction>
</comment>
<dbReference type="FunFam" id="3.30.200.20:FF:000129">
    <property type="entry name" value="Transient receptor potential cation channel, subfamily M, member 7"/>
    <property type="match status" value="1"/>
</dbReference>
<evidence type="ECO:0000256" key="1">
    <source>
        <dbReference type="ARBA" id="ARBA00004123"/>
    </source>
</evidence>
<comment type="subcellular location">
    <subcellularLocation>
        <location evidence="2">Cell membrane</location>
        <topology evidence="2">Multi-pass membrane protein</topology>
    </subcellularLocation>
    <subcellularLocation>
        <location evidence="1">Nucleus</location>
    </subcellularLocation>
</comment>
<organism evidence="29 30">
    <name type="scientific">Chrysolophus pictus</name>
    <name type="common">Golden pheasant</name>
    <name type="synonym">Phasianus pictus</name>
    <dbReference type="NCBI Taxonomy" id="9089"/>
    <lineage>
        <taxon>Eukaryota</taxon>
        <taxon>Metazoa</taxon>
        <taxon>Chordata</taxon>
        <taxon>Craniata</taxon>
        <taxon>Vertebrata</taxon>
        <taxon>Euteleostomi</taxon>
        <taxon>Archelosauria</taxon>
        <taxon>Archosauria</taxon>
        <taxon>Dinosauria</taxon>
        <taxon>Saurischia</taxon>
        <taxon>Theropoda</taxon>
        <taxon>Coelurosauria</taxon>
        <taxon>Aves</taxon>
        <taxon>Neognathae</taxon>
        <taxon>Galloanserae</taxon>
        <taxon>Galliformes</taxon>
        <taxon>Phasianidae</taxon>
        <taxon>Phasianinae</taxon>
        <taxon>Chrysolophus</taxon>
    </lineage>
</organism>
<dbReference type="Gene3D" id="1.20.5.1010">
    <property type="entry name" value="TRPM, tetramerisation domain"/>
    <property type="match status" value="1"/>
</dbReference>
<name>A0A8C3KV18_CHRPC</name>
<evidence type="ECO:0000256" key="19">
    <source>
        <dbReference type="ARBA" id="ARBA00023242"/>
    </source>
</evidence>
<dbReference type="InterPro" id="IPR005821">
    <property type="entry name" value="Ion_trans_dom"/>
</dbReference>
<evidence type="ECO:0000256" key="3">
    <source>
        <dbReference type="ARBA" id="ARBA00012513"/>
    </source>
</evidence>
<dbReference type="Proteomes" id="UP000694543">
    <property type="component" value="Unplaced"/>
</dbReference>
<evidence type="ECO:0000256" key="12">
    <source>
        <dbReference type="ARBA" id="ARBA00022723"/>
    </source>
</evidence>
<evidence type="ECO:0000256" key="15">
    <source>
        <dbReference type="ARBA" id="ARBA00022837"/>
    </source>
</evidence>
<dbReference type="Pfam" id="PF02816">
    <property type="entry name" value="Alpha_kinase"/>
    <property type="match status" value="1"/>
</dbReference>
<accession>A0A8C3KV18</accession>
<evidence type="ECO:0000256" key="18">
    <source>
        <dbReference type="ARBA" id="ARBA00023136"/>
    </source>
</evidence>
<keyword evidence="20" id="KW-0407">Ion channel</keyword>
<dbReference type="InterPro" id="IPR004166">
    <property type="entry name" value="a-kinase_dom"/>
</dbReference>
<evidence type="ECO:0000256" key="6">
    <source>
        <dbReference type="ARBA" id="ARBA00022527"/>
    </source>
</evidence>
<keyword evidence="8" id="KW-0109">Calcium transport</keyword>
<keyword evidence="14" id="KW-0862">Zinc</keyword>
<feature type="transmembrane region" description="Helical" evidence="27">
    <location>
        <begin position="704"/>
        <end position="722"/>
    </location>
</feature>
<proteinExistence type="inferred from homology"/>
<dbReference type="Gene3D" id="3.30.200.20">
    <property type="entry name" value="Phosphorylase Kinase, domain 1"/>
    <property type="match status" value="1"/>
</dbReference>
<dbReference type="PROSITE" id="PS51158">
    <property type="entry name" value="ALPHA_KINASE"/>
    <property type="match status" value="1"/>
</dbReference>
<dbReference type="Gene3D" id="3.20.200.10">
    <property type="entry name" value="MHCK/EF2 kinase"/>
    <property type="match status" value="1"/>
</dbReference>
<feature type="transmembrane region" description="Helical" evidence="27">
    <location>
        <begin position="791"/>
        <end position="810"/>
    </location>
</feature>
<evidence type="ECO:0000313" key="29">
    <source>
        <dbReference type="Ensembl" id="ENSCPIP00010001250.1"/>
    </source>
</evidence>
<feature type="transmembrane region" description="Helical" evidence="27">
    <location>
        <begin position="927"/>
        <end position="947"/>
    </location>
</feature>